<comment type="caution">
    <text evidence="2">The sequence shown here is derived from an EMBL/GenBank/DDBJ whole genome shotgun (WGS) entry which is preliminary data.</text>
</comment>
<dbReference type="PANTHER" id="PTHR38789:SF1">
    <property type="entry name" value="GLUCOSE-REPRESSIBLE GENE PROTEIN-RELATED"/>
    <property type="match status" value="1"/>
</dbReference>
<organism evidence="2 3">
    <name type="scientific">Fusarium poae</name>
    <dbReference type="NCBI Taxonomy" id="36050"/>
    <lineage>
        <taxon>Eukaryota</taxon>
        <taxon>Fungi</taxon>
        <taxon>Dikarya</taxon>
        <taxon>Ascomycota</taxon>
        <taxon>Pezizomycotina</taxon>
        <taxon>Sordariomycetes</taxon>
        <taxon>Hypocreomycetidae</taxon>
        <taxon>Hypocreales</taxon>
        <taxon>Nectriaceae</taxon>
        <taxon>Fusarium</taxon>
    </lineage>
</organism>
<dbReference type="EMBL" id="LYXU01000002">
    <property type="protein sequence ID" value="OBS23866.1"/>
    <property type="molecule type" value="Genomic_DNA"/>
</dbReference>
<reference evidence="2 3" key="1">
    <citation type="submission" date="2016-06" db="EMBL/GenBank/DDBJ databases">
        <title>Living apart together: crosstalk between the core and supernumerary genomes in a fungal plant pathogen.</title>
        <authorList>
            <person name="Vanheule A."/>
            <person name="Audenaert K."/>
            <person name="Warris S."/>
            <person name="Van De Geest H."/>
            <person name="Schijlen E."/>
            <person name="Hofte M."/>
            <person name="De Saeger S."/>
            <person name="Haesaert G."/>
            <person name="Waalwijk C."/>
            <person name="Van Der Lee T."/>
        </authorList>
    </citation>
    <scope>NUCLEOTIDE SEQUENCE [LARGE SCALE GENOMIC DNA]</scope>
    <source>
        <strain evidence="2 3">2516</strain>
    </source>
</reference>
<dbReference type="PANTHER" id="PTHR38789">
    <property type="entry name" value="REPRESSIBLE PROTEIN GRG1, PUTATIVE (AFU_ORTHOLOGUE AFUA_5G14210)-RELATED"/>
    <property type="match status" value="1"/>
</dbReference>
<protein>
    <recommendedName>
        <fullName evidence="4">Glucose-repressible gene protein</fullName>
    </recommendedName>
</protein>
<feature type="region of interest" description="Disordered" evidence="1">
    <location>
        <begin position="16"/>
        <end position="35"/>
    </location>
</feature>
<feature type="compositionally biased region" description="Basic and acidic residues" evidence="1">
    <location>
        <begin position="48"/>
        <end position="71"/>
    </location>
</feature>
<dbReference type="OrthoDB" id="10039103at2759"/>
<evidence type="ECO:0000313" key="2">
    <source>
        <dbReference type="EMBL" id="OBS23866.1"/>
    </source>
</evidence>
<proteinExistence type="predicted"/>
<evidence type="ECO:0000313" key="3">
    <source>
        <dbReference type="Proteomes" id="UP000091967"/>
    </source>
</evidence>
<keyword evidence="3" id="KW-1185">Reference proteome</keyword>
<feature type="region of interest" description="Disordered" evidence="1">
    <location>
        <begin position="46"/>
        <end position="71"/>
    </location>
</feature>
<sequence>MESIKQGANYIAETVQQATSGASKEANKEVAKDSNVAIGTRATAAKDALSDKVDEKGHEGKAEVHKEAAKQ</sequence>
<evidence type="ECO:0008006" key="4">
    <source>
        <dbReference type="Google" id="ProtNLM"/>
    </source>
</evidence>
<evidence type="ECO:0000256" key="1">
    <source>
        <dbReference type="SAM" id="MobiDB-lite"/>
    </source>
</evidence>
<dbReference type="OMA" id="GHNAKAD"/>
<dbReference type="Pfam" id="PF11034">
    <property type="entry name" value="Grg1"/>
    <property type="match status" value="1"/>
</dbReference>
<name>A0A1B8AU12_FUSPO</name>
<dbReference type="Proteomes" id="UP000091967">
    <property type="component" value="Unassembled WGS sequence"/>
</dbReference>
<dbReference type="InterPro" id="IPR020100">
    <property type="entry name" value="Glc-repressible_Grg1"/>
</dbReference>
<dbReference type="AlphaFoldDB" id="A0A1B8AU12"/>
<accession>A0A1B8AU12</accession>
<gene>
    <name evidence="2" type="ORF">FPOA_04414</name>
</gene>